<name>A0ABV1HMB9_9FIRM</name>
<proteinExistence type="predicted"/>
<gene>
    <name evidence="1" type="ORF">WMO41_09885</name>
</gene>
<evidence type="ECO:0000313" key="1">
    <source>
        <dbReference type="EMBL" id="MEQ2563463.1"/>
    </source>
</evidence>
<accession>A0ABV1HMB9</accession>
<organism evidence="1 2">
    <name type="scientific">Ventrimonas faecis</name>
    <dbReference type="NCBI Taxonomy" id="3133170"/>
    <lineage>
        <taxon>Bacteria</taxon>
        <taxon>Bacillati</taxon>
        <taxon>Bacillota</taxon>
        <taxon>Clostridia</taxon>
        <taxon>Lachnospirales</taxon>
        <taxon>Lachnospiraceae</taxon>
        <taxon>Ventrimonas</taxon>
    </lineage>
</organism>
<evidence type="ECO:0000313" key="2">
    <source>
        <dbReference type="Proteomes" id="UP001437460"/>
    </source>
</evidence>
<comment type="caution">
    <text evidence="1">The sequence shown here is derived from an EMBL/GenBank/DDBJ whole genome shotgun (WGS) entry which is preliminary data.</text>
</comment>
<keyword evidence="2" id="KW-1185">Reference proteome</keyword>
<dbReference type="Proteomes" id="UP001437460">
    <property type="component" value="Unassembled WGS sequence"/>
</dbReference>
<reference evidence="1 2" key="1">
    <citation type="submission" date="2024-03" db="EMBL/GenBank/DDBJ databases">
        <title>Human intestinal bacterial collection.</title>
        <authorList>
            <person name="Pauvert C."/>
            <person name="Hitch T.C.A."/>
            <person name="Clavel T."/>
        </authorList>
    </citation>
    <scope>NUCLEOTIDE SEQUENCE [LARGE SCALE GENOMIC DNA]</scope>
    <source>
        <strain evidence="1 2">CLA-AP-H27</strain>
    </source>
</reference>
<sequence>MSYSPFRFDSATTIKSIQVPRSSGAWQSITKNELSDLELLILSIVYEMQYCTASQVRDFLLFGGCENRFKRFSDGNGNPYRNPIHALIRKGLLIPLSIFRGKTASGPSILQLSSFTNKLMELLLPHPRIFDHFPNRIANDPPTILAVLVRNSACINILRSNHQIFLAQAMENPPSIPHICLKTRLNRQILVFPYRSNKTAIKAELDRQNATAYLACIVIAETLDDAQRLNQFLNSSHYKIPLLFSTDASLKNSEIPLLQHLYQFADGHMECLALSDT</sequence>
<protein>
    <submittedName>
        <fullName evidence="1">Uncharacterized protein</fullName>
    </submittedName>
</protein>
<dbReference type="EMBL" id="JBBMFJ010000019">
    <property type="protein sequence ID" value="MEQ2563463.1"/>
    <property type="molecule type" value="Genomic_DNA"/>
</dbReference>